<accession>A0A834M8M6</accession>
<keyword evidence="9" id="KW-0999">Mitochondrion inner membrane</keyword>
<dbReference type="EMBL" id="JAACXV010008933">
    <property type="protein sequence ID" value="KAF7275861.1"/>
    <property type="molecule type" value="Genomic_DNA"/>
</dbReference>
<evidence type="ECO:0000256" key="9">
    <source>
        <dbReference type="ARBA" id="ARBA00022792"/>
    </source>
</evidence>
<evidence type="ECO:0000256" key="17">
    <source>
        <dbReference type="SAM" id="Phobius"/>
    </source>
</evidence>
<evidence type="ECO:0000256" key="2">
    <source>
        <dbReference type="ARBA" id="ARBA00004434"/>
    </source>
</evidence>
<dbReference type="InterPro" id="IPR019173">
    <property type="entry name" value="NADH_UbQ_OxRdtase_B5_su"/>
</dbReference>
<reference evidence="18" key="1">
    <citation type="submission" date="2020-08" db="EMBL/GenBank/DDBJ databases">
        <title>Genome sequencing and assembly of the red palm weevil Rhynchophorus ferrugineus.</title>
        <authorList>
            <person name="Dias G.B."/>
            <person name="Bergman C.M."/>
            <person name="Manee M."/>
        </authorList>
    </citation>
    <scope>NUCLEOTIDE SEQUENCE</scope>
    <source>
        <strain evidence="18">AA-2017</strain>
        <tissue evidence="18">Whole larva</tissue>
    </source>
</reference>
<sequence length="172" mass="20530">MTLLSKLRPLLKFYSGAQNAGALRKMSEHRNIELLPSRWQWLKFKDLLNFYFLLGAIPCTLAVTWANVFIGPATLSEIPEDYVPKHWEYYRSPVTRFLARYLSPHPQEQYEKFLSYIYIEQEKIKLRELETKILEKMAERDDYQAYYYRPVAAKYHRILRETADSVRDLVGK</sequence>
<evidence type="ECO:0000256" key="12">
    <source>
        <dbReference type="ARBA" id="ARBA00022989"/>
    </source>
</evidence>
<keyword evidence="13" id="KW-0496">Mitochondrion</keyword>
<gene>
    <name evidence="18" type="ORF">GWI33_011197</name>
</gene>
<keyword evidence="14 17" id="KW-0472">Membrane</keyword>
<evidence type="ECO:0000256" key="7">
    <source>
        <dbReference type="ARBA" id="ARBA00022660"/>
    </source>
</evidence>
<evidence type="ECO:0000256" key="11">
    <source>
        <dbReference type="ARBA" id="ARBA00022982"/>
    </source>
</evidence>
<comment type="similarity">
    <text evidence="3">Belongs to the complex I NDUFB5 subunit family.</text>
</comment>
<keyword evidence="8 17" id="KW-0812">Transmembrane</keyword>
<comment type="caution">
    <text evidence="18">The sequence shown here is derived from an EMBL/GenBank/DDBJ whole genome shotgun (WGS) entry which is preliminary data.</text>
</comment>
<dbReference type="OrthoDB" id="9995605at2759"/>
<comment type="subcellular location">
    <subcellularLocation>
        <location evidence="2">Mitochondrion inner membrane</location>
        <topology evidence="2">Single-pass membrane protein</topology>
    </subcellularLocation>
</comment>
<keyword evidence="12 17" id="KW-1133">Transmembrane helix</keyword>
<keyword evidence="6" id="KW-0813">Transport</keyword>
<evidence type="ECO:0000256" key="3">
    <source>
        <dbReference type="ARBA" id="ARBA00007152"/>
    </source>
</evidence>
<protein>
    <recommendedName>
        <fullName evidence="5">NADH dehydrogenase [ubiquinone] 1 beta subcomplex subunit 5, mitochondrial</fullName>
    </recommendedName>
    <alternativeName>
        <fullName evidence="16">Complex I-SGDH</fullName>
    </alternativeName>
    <alternativeName>
        <fullName evidence="15">NADH-ubiquinone oxidoreductase SGDH subunit</fullName>
    </alternativeName>
</protein>
<evidence type="ECO:0000256" key="5">
    <source>
        <dbReference type="ARBA" id="ARBA00015175"/>
    </source>
</evidence>
<dbReference type="Pfam" id="PF09781">
    <property type="entry name" value="NDUF_B5"/>
    <property type="match status" value="1"/>
</dbReference>
<comment type="subunit">
    <text evidence="4">Complex I is composed of 45 different subunits.</text>
</comment>
<keyword evidence="10" id="KW-0809">Transit peptide</keyword>
<evidence type="ECO:0000313" key="18">
    <source>
        <dbReference type="EMBL" id="KAF7275861.1"/>
    </source>
</evidence>
<evidence type="ECO:0000256" key="14">
    <source>
        <dbReference type="ARBA" id="ARBA00023136"/>
    </source>
</evidence>
<evidence type="ECO:0000256" key="4">
    <source>
        <dbReference type="ARBA" id="ARBA00011533"/>
    </source>
</evidence>
<organism evidence="18 19">
    <name type="scientific">Rhynchophorus ferrugineus</name>
    <name type="common">Red palm weevil</name>
    <name type="synonym">Curculio ferrugineus</name>
    <dbReference type="NCBI Taxonomy" id="354439"/>
    <lineage>
        <taxon>Eukaryota</taxon>
        <taxon>Metazoa</taxon>
        <taxon>Ecdysozoa</taxon>
        <taxon>Arthropoda</taxon>
        <taxon>Hexapoda</taxon>
        <taxon>Insecta</taxon>
        <taxon>Pterygota</taxon>
        <taxon>Neoptera</taxon>
        <taxon>Endopterygota</taxon>
        <taxon>Coleoptera</taxon>
        <taxon>Polyphaga</taxon>
        <taxon>Cucujiformia</taxon>
        <taxon>Curculionidae</taxon>
        <taxon>Dryophthorinae</taxon>
        <taxon>Rhynchophorus</taxon>
    </lineage>
</organism>
<dbReference type="Proteomes" id="UP000625711">
    <property type="component" value="Unassembled WGS sequence"/>
</dbReference>
<comment type="function">
    <text evidence="1">Accessory subunit of the mitochondrial membrane respiratory chain NADH dehydrogenase (Complex I), that is believed not to be involved in catalysis. Complex I functions in the transfer of electrons from NADH to the respiratory chain. The immediate electron acceptor for the enzyme is believed to be ubiquinone.</text>
</comment>
<evidence type="ECO:0000256" key="13">
    <source>
        <dbReference type="ARBA" id="ARBA00023128"/>
    </source>
</evidence>
<keyword evidence="19" id="KW-1185">Reference proteome</keyword>
<dbReference type="AlphaFoldDB" id="A0A834M8M6"/>
<evidence type="ECO:0000256" key="16">
    <source>
        <dbReference type="ARBA" id="ARBA00032550"/>
    </source>
</evidence>
<evidence type="ECO:0000256" key="8">
    <source>
        <dbReference type="ARBA" id="ARBA00022692"/>
    </source>
</evidence>
<name>A0A834M8M6_RHYFE</name>
<evidence type="ECO:0000256" key="1">
    <source>
        <dbReference type="ARBA" id="ARBA00003195"/>
    </source>
</evidence>
<evidence type="ECO:0000313" key="19">
    <source>
        <dbReference type="Proteomes" id="UP000625711"/>
    </source>
</evidence>
<feature type="transmembrane region" description="Helical" evidence="17">
    <location>
        <begin position="48"/>
        <end position="70"/>
    </location>
</feature>
<keyword evidence="11" id="KW-0249">Electron transport</keyword>
<evidence type="ECO:0000256" key="15">
    <source>
        <dbReference type="ARBA" id="ARBA00032395"/>
    </source>
</evidence>
<dbReference type="PANTHER" id="PTHR13178">
    <property type="entry name" value="NADH-UBIQUINONE OXIDOREDUCTASE SGDH SUBUNIT"/>
    <property type="match status" value="1"/>
</dbReference>
<evidence type="ECO:0000256" key="6">
    <source>
        <dbReference type="ARBA" id="ARBA00022448"/>
    </source>
</evidence>
<proteinExistence type="inferred from homology"/>
<evidence type="ECO:0000256" key="10">
    <source>
        <dbReference type="ARBA" id="ARBA00022946"/>
    </source>
</evidence>
<dbReference type="GO" id="GO:0005743">
    <property type="term" value="C:mitochondrial inner membrane"/>
    <property type="evidence" value="ECO:0007669"/>
    <property type="project" value="UniProtKB-SubCell"/>
</dbReference>
<dbReference type="PANTHER" id="PTHR13178:SF0">
    <property type="entry name" value="NADH DEHYDROGENASE [UBIQUINONE] 1 BETA SUBCOMPLEX SUBUNIT 5, MITOCHONDRIAL"/>
    <property type="match status" value="1"/>
</dbReference>
<keyword evidence="7" id="KW-0679">Respiratory chain</keyword>